<accession>A0A8T2TTV9</accession>
<evidence type="ECO:0000313" key="3">
    <source>
        <dbReference type="EMBL" id="KAH7424834.1"/>
    </source>
</evidence>
<dbReference type="Proteomes" id="UP000825935">
    <property type="component" value="Chromosome 11"/>
</dbReference>
<dbReference type="PANTHER" id="PTHR47035">
    <property type="entry name" value="OS11G0150450 PROTEIN"/>
    <property type="match status" value="1"/>
</dbReference>
<evidence type="ECO:0000259" key="2">
    <source>
        <dbReference type="PROSITE" id="PS50089"/>
    </source>
</evidence>
<dbReference type="PROSITE" id="PS50089">
    <property type="entry name" value="ZF_RING_2"/>
    <property type="match status" value="1"/>
</dbReference>
<dbReference type="GO" id="GO:0008270">
    <property type="term" value="F:zinc ion binding"/>
    <property type="evidence" value="ECO:0007669"/>
    <property type="project" value="UniProtKB-KW"/>
</dbReference>
<name>A0A8T2TTV9_CERRI</name>
<comment type="caution">
    <text evidence="3">The sequence shown here is derived from an EMBL/GenBank/DDBJ whole genome shotgun (WGS) entry which is preliminary data.</text>
</comment>
<dbReference type="EMBL" id="CM035416">
    <property type="protein sequence ID" value="KAH7424834.1"/>
    <property type="molecule type" value="Genomic_DNA"/>
</dbReference>
<dbReference type="SMART" id="SM00184">
    <property type="entry name" value="RING"/>
    <property type="match status" value="1"/>
</dbReference>
<organism evidence="3 4">
    <name type="scientific">Ceratopteris richardii</name>
    <name type="common">Triangle waterfern</name>
    <dbReference type="NCBI Taxonomy" id="49495"/>
    <lineage>
        <taxon>Eukaryota</taxon>
        <taxon>Viridiplantae</taxon>
        <taxon>Streptophyta</taxon>
        <taxon>Embryophyta</taxon>
        <taxon>Tracheophyta</taxon>
        <taxon>Polypodiopsida</taxon>
        <taxon>Polypodiidae</taxon>
        <taxon>Polypodiales</taxon>
        <taxon>Pteridineae</taxon>
        <taxon>Pteridaceae</taxon>
        <taxon>Parkerioideae</taxon>
        <taxon>Ceratopteris</taxon>
    </lineage>
</organism>
<keyword evidence="1" id="KW-0862">Zinc</keyword>
<dbReference type="OrthoDB" id="8062037at2759"/>
<feature type="domain" description="RING-type" evidence="2">
    <location>
        <begin position="30"/>
        <end position="72"/>
    </location>
</feature>
<dbReference type="SUPFAM" id="SSF57850">
    <property type="entry name" value="RING/U-box"/>
    <property type="match status" value="1"/>
</dbReference>
<reference evidence="3" key="1">
    <citation type="submission" date="2021-08" db="EMBL/GenBank/DDBJ databases">
        <title>WGS assembly of Ceratopteris richardii.</title>
        <authorList>
            <person name="Marchant D.B."/>
            <person name="Chen G."/>
            <person name="Jenkins J."/>
            <person name="Shu S."/>
            <person name="Leebens-Mack J."/>
            <person name="Grimwood J."/>
            <person name="Schmutz J."/>
            <person name="Soltis P."/>
            <person name="Soltis D."/>
            <person name="Chen Z.-H."/>
        </authorList>
    </citation>
    <scope>NUCLEOTIDE SEQUENCE</scope>
    <source>
        <strain evidence="3">Whitten #5841</strain>
        <tissue evidence="3">Leaf</tissue>
    </source>
</reference>
<evidence type="ECO:0000256" key="1">
    <source>
        <dbReference type="PROSITE-ProRule" id="PRU00175"/>
    </source>
</evidence>
<keyword evidence="1" id="KW-0479">Metal-binding</keyword>
<protein>
    <recommendedName>
        <fullName evidence="2">RING-type domain-containing protein</fullName>
    </recommendedName>
</protein>
<gene>
    <name evidence="3" type="ORF">KP509_11G027200</name>
</gene>
<dbReference type="CDD" id="cd16454">
    <property type="entry name" value="RING-H2_PA-TM-RING"/>
    <property type="match status" value="1"/>
</dbReference>
<evidence type="ECO:0000313" key="4">
    <source>
        <dbReference type="Proteomes" id="UP000825935"/>
    </source>
</evidence>
<dbReference type="Pfam" id="PF13639">
    <property type="entry name" value="zf-RING_2"/>
    <property type="match status" value="1"/>
</dbReference>
<proteinExistence type="predicted"/>
<keyword evidence="4" id="KW-1185">Reference proteome</keyword>
<keyword evidence="1" id="KW-0863">Zinc-finger</keyword>
<dbReference type="InterPro" id="IPR013083">
    <property type="entry name" value="Znf_RING/FYVE/PHD"/>
</dbReference>
<sequence>MCGLDSSAVASFPTVEYHQHIFISNEDNLCAICLGEYKDEEVLKIIPYCGHIFHISCIDMWLHEHRSCPICRAPLRSSPNWLKFSGPLLMLKEIPRFTGVIPDSICEQSRGFHESEMMRHQKEEAVDMEHDQAVDMEHDEAVGITGAFQDMQSFVAHYLHRGLEVVSQNNTP</sequence>
<dbReference type="InterPro" id="IPR001841">
    <property type="entry name" value="Znf_RING"/>
</dbReference>
<dbReference type="Gene3D" id="3.30.40.10">
    <property type="entry name" value="Zinc/RING finger domain, C3HC4 (zinc finger)"/>
    <property type="match status" value="1"/>
</dbReference>
<dbReference type="InterPro" id="IPR053070">
    <property type="entry name" value="RING-type_E3_ubiquitin-ligase"/>
</dbReference>
<dbReference type="AlphaFoldDB" id="A0A8T2TTV9"/>
<dbReference type="PANTHER" id="PTHR47035:SF4">
    <property type="entry name" value="OS02G0676500 PROTEIN"/>
    <property type="match status" value="1"/>
</dbReference>